<name>A0A0A5GQ09_9BACI</name>
<dbReference type="AlphaFoldDB" id="A0A0A5GQ09"/>
<keyword evidence="1" id="KW-1133">Transmembrane helix</keyword>
<dbReference type="STRING" id="1385510.GCA_000425205_01213"/>
<dbReference type="EMBL" id="AVPE01000003">
    <property type="protein sequence ID" value="KGX93333.1"/>
    <property type="molecule type" value="Genomic_DNA"/>
</dbReference>
<comment type="caution">
    <text evidence="2">The sequence shown here is derived from an EMBL/GenBank/DDBJ whole genome shotgun (WGS) entry which is preliminary data.</text>
</comment>
<keyword evidence="3" id="KW-1185">Reference proteome</keyword>
<feature type="transmembrane region" description="Helical" evidence="1">
    <location>
        <begin position="7"/>
        <end position="26"/>
    </location>
</feature>
<reference evidence="2 3" key="1">
    <citation type="submission" date="2013-08" db="EMBL/GenBank/DDBJ databases">
        <authorList>
            <person name="Huang J."/>
            <person name="Wang G."/>
        </authorList>
    </citation>
    <scope>NUCLEOTIDE SEQUENCE [LARGE SCALE GENOMIC DNA]</scope>
    <source>
        <strain evidence="2 3">JSM 076056</strain>
    </source>
</reference>
<sequence>MKKFLRNFGFLCTGLLIIVMILLYPFRDTLFQEGNPFPVMKGIISIQWFGQDYVQISESANSYISKTDKEDDEQYLSAKNYMQTYGWVFEKQADDSLLFVQDGKSITVELRMYTKDYYVFEAPKDQLKIEMK</sequence>
<evidence type="ECO:0000313" key="3">
    <source>
        <dbReference type="Proteomes" id="UP000030528"/>
    </source>
</evidence>
<evidence type="ECO:0000313" key="2">
    <source>
        <dbReference type="EMBL" id="KGX93333.1"/>
    </source>
</evidence>
<accession>A0A0A5GQ09</accession>
<dbReference type="OrthoDB" id="6194834at2"/>
<proteinExistence type="predicted"/>
<evidence type="ECO:0000256" key="1">
    <source>
        <dbReference type="SAM" id="Phobius"/>
    </source>
</evidence>
<keyword evidence="1" id="KW-0812">Transmembrane</keyword>
<dbReference type="eggNOG" id="ENOG5033ENN">
    <property type="taxonomic scope" value="Bacteria"/>
</dbReference>
<keyword evidence="1" id="KW-0472">Membrane</keyword>
<protein>
    <submittedName>
        <fullName evidence="2">Uncharacterized protein</fullName>
    </submittedName>
</protein>
<dbReference type="RefSeq" id="WP_026799665.1">
    <property type="nucleotide sequence ID" value="NZ_AULI01000005.1"/>
</dbReference>
<gene>
    <name evidence="2" type="ORF">N781_12790</name>
</gene>
<dbReference type="Proteomes" id="UP000030528">
    <property type="component" value="Unassembled WGS sequence"/>
</dbReference>
<organism evidence="2 3">
    <name type="scientific">Pontibacillus halophilus JSM 076056 = DSM 19796</name>
    <dbReference type="NCBI Taxonomy" id="1385510"/>
    <lineage>
        <taxon>Bacteria</taxon>
        <taxon>Bacillati</taxon>
        <taxon>Bacillota</taxon>
        <taxon>Bacilli</taxon>
        <taxon>Bacillales</taxon>
        <taxon>Bacillaceae</taxon>
        <taxon>Pontibacillus</taxon>
    </lineage>
</organism>